<evidence type="ECO:0000313" key="2">
    <source>
        <dbReference type="EMBL" id="VDI63442.1"/>
    </source>
</evidence>
<name>A0A8B6GG00_MYTGA</name>
<sequence>MLVFYFIFFTTVKGFLLNNQQSNGGQNLPTNQYMKLSKFYEEEKRLQQKMENLQLDTFTLRHDMDNSFVLLTAQLQEKLELLDTKLSDITKINETLQDVLKIEEKYKSVNLSYNKLKNENTILQNKYNQVLTELQLVTNKTKQLDN</sequence>
<reference evidence="2" key="1">
    <citation type="submission" date="2018-11" db="EMBL/GenBank/DDBJ databases">
        <authorList>
            <person name="Alioto T."/>
            <person name="Alioto T."/>
        </authorList>
    </citation>
    <scope>NUCLEOTIDE SEQUENCE</scope>
</reference>
<keyword evidence="3" id="KW-1185">Reference proteome</keyword>
<evidence type="ECO:0000256" key="1">
    <source>
        <dbReference type="SAM" id="Coils"/>
    </source>
</evidence>
<dbReference type="AlphaFoldDB" id="A0A8B6GG00"/>
<dbReference type="EMBL" id="UYJE01008374">
    <property type="protein sequence ID" value="VDI63442.1"/>
    <property type="molecule type" value="Genomic_DNA"/>
</dbReference>
<gene>
    <name evidence="2" type="ORF">MGAL_10B009575</name>
</gene>
<evidence type="ECO:0000313" key="3">
    <source>
        <dbReference type="Proteomes" id="UP000596742"/>
    </source>
</evidence>
<dbReference type="Proteomes" id="UP000596742">
    <property type="component" value="Unassembled WGS sequence"/>
</dbReference>
<organism evidence="2 3">
    <name type="scientific">Mytilus galloprovincialis</name>
    <name type="common">Mediterranean mussel</name>
    <dbReference type="NCBI Taxonomy" id="29158"/>
    <lineage>
        <taxon>Eukaryota</taxon>
        <taxon>Metazoa</taxon>
        <taxon>Spiralia</taxon>
        <taxon>Lophotrochozoa</taxon>
        <taxon>Mollusca</taxon>
        <taxon>Bivalvia</taxon>
        <taxon>Autobranchia</taxon>
        <taxon>Pteriomorphia</taxon>
        <taxon>Mytilida</taxon>
        <taxon>Mytiloidea</taxon>
        <taxon>Mytilidae</taxon>
        <taxon>Mytilinae</taxon>
        <taxon>Mytilus</taxon>
    </lineage>
</organism>
<protein>
    <submittedName>
        <fullName evidence="2">Uncharacterized protein</fullName>
    </submittedName>
</protein>
<accession>A0A8B6GG00</accession>
<keyword evidence="1" id="KW-0175">Coiled coil</keyword>
<proteinExistence type="predicted"/>
<feature type="coiled-coil region" evidence="1">
    <location>
        <begin position="99"/>
        <end position="133"/>
    </location>
</feature>
<comment type="caution">
    <text evidence="2">The sequence shown here is derived from an EMBL/GenBank/DDBJ whole genome shotgun (WGS) entry which is preliminary data.</text>
</comment>